<evidence type="ECO:0000259" key="5">
    <source>
        <dbReference type="PROSITE" id="PS50089"/>
    </source>
</evidence>
<dbReference type="InterPro" id="IPR001841">
    <property type="entry name" value="Znf_RING"/>
</dbReference>
<dbReference type="GO" id="GO:0005737">
    <property type="term" value="C:cytoplasm"/>
    <property type="evidence" value="ECO:0007669"/>
    <property type="project" value="TreeGrafter"/>
</dbReference>
<gene>
    <name evidence="6" type="ORF">M427DRAFT_74381</name>
</gene>
<feature type="transmembrane region" description="Helical" evidence="3">
    <location>
        <begin position="108"/>
        <end position="131"/>
    </location>
</feature>
<dbReference type="EMBL" id="KQ965832">
    <property type="protein sequence ID" value="KXS10240.1"/>
    <property type="molecule type" value="Genomic_DNA"/>
</dbReference>
<name>A0A139A0E4_GONPJ</name>
<keyword evidence="1" id="KW-0479">Metal-binding</keyword>
<feature type="domain" description="RING-type" evidence="5">
    <location>
        <begin position="275"/>
        <end position="318"/>
    </location>
</feature>
<dbReference type="Gene3D" id="3.30.40.10">
    <property type="entry name" value="Zinc/RING finger domain, C3HC4 (zinc finger)"/>
    <property type="match status" value="1"/>
</dbReference>
<dbReference type="PANTHER" id="PTHR22765:SF434">
    <property type="entry name" value="GB|AAD18119.1-RELATED"/>
    <property type="match status" value="1"/>
</dbReference>
<dbReference type="SMART" id="SM00184">
    <property type="entry name" value="RING"/>
    <property type="match status" value="1"/>
</dbReference>
<dbReference type="Pfam" id="PF13639">
    <property type="entry name" value="zf-RING_2"/>
    <property type="match status" value="1"/>
</dbReference>
<feature type="region of interest" description="Disordered" evidence="2">
    <location>
        <begin position="369"/>
        <end position="446"/>
    </location>
</feature>
<keyword evidence="1" id="KW-0862">Zinc</keyword>
<reference evidence="6 7" key="1">
    <citation type="journal article" date="2015" name="Genome Biol. Evol.">
        <title>Phylogenomic analyses indicate that early fungi evolved digesting cell walls of algal ancestors of land plants.</title>
        <authorList>
            <person name="Chang Y."/>
            <person name="Wang S."/>
            <person name="Sekimoto S."/>
            <person name="Aerts A.L."/>
            <person name="Choi C."/>
            <person name="Clum A."/>
            <person name="LaButti K.M."/>
            <person name="Lindquist E.A."/>
            <person name="Yee Ngan C."/>
            <person name="Ohm R.A."/>
            <person name="Salamov A.A."/>
            <person name="Grigoriev I.V."/>
            <person name="Spatafora J.W."/>
            <person name="Berbee M.L."/>
        </authorList>
    </citation>
    <scope>NUCLEOTIDE SEQUENCE [LARGE SCALE GENOMIC DNA]</scope>
    <source>
        <strain evidence="6 7">JEL478</strain>
    </source>
</reference>
<keyword evidence="3" id="KW-0812">Transmembrane</keyword>
<keyword evidence="4" id="KW-0732">Signal</keyword>
<dbReference type="PANTHER" id="PTHR22765">
    <property type="entry name" value="RING FINGER AND PROTEASE ASSOCIATED DOMAIN-CONTAINING"/>
    <property type="match status" value="1"/>
</dbReference>
<dbReference type="GO" id="GO:0061630">
    <property type="term" value="F:ubiquitin protein ligase activity"/>
    <property type="evidence" value="ECO:0007669"/>
    <property type="project" value="TreeGrafter"/>
</dbReference>
<dbReference type="GO" id="GO:0008270">
    <property type="term" value="F:zinc ion binding"/>
    <property type="evidence" value="ECO:0007669"/>
    <property type="project" value="UniProtKB-KW"/>
</dbReference>
<dbReference type="SUPFAM" id="SSF57850">
    <property type="entry name" value="RING/U-box"/>
    <property type="match status" value="1"/>
</dbReference>
<dbReference type="InterPro" id="IPR051826">
    <property type="entry name" value="E3_ubiquitin-ligase_domain"/>
</dbReference>
<feature type="signal peptide" evidence="4">
    <location>
        <begin position="1"/>
        <end position="48"/>
    </location>
</feature>
<dbReference type="InterPro" id="IPR013083">
    <property type="entry name" value="Znf_RING/FYVE/PHD"/>
</dbReference>
<keyword evidence="3" id="KW-0472">Membrane</keyword>
<organism evidence="6 7">
    <name type="scientific">Gonapodya prolifera (strain JEL478)</name>
    <name type="common">Monoblepharis prolifera</name>
    <dbReference type="NCBI Taxonomy" id="1344416"/>
    <lineage>
        <taxon>Eukaryota</taxon>
        <taxon>Fungi</taxon>
        <taxon>Fungi incertae sedis</taxon>
        <taxon>Chytridiomycota</taxon>
        <taxon>Chytridiomycota incertae sedis</taxon>
        <taxon>Monoblepharidomycetes</taxon>
        <taxon>Monoblepharidales</taxon>
        <taxon>Gonapodyaceae</taxon>
        <taxon>Gonapodya</taxon>
    </lineage>
</organism>
<dbReference type="CDD" id="cd16473">
    <property type="entry name" value="RING-H2_RNF103"/>
    <property type="match status" value="1"/>
</dbReference>
<protein>
    <recommendedName>
        <fullName evidence="5">RING-type domain-containing protein</fullName>
    </recommendedName>
</protein>
<feature type="compositionally biased region" description="Polar residues" evidence="2">
    <location>
        <begin position="370"/>
        <end position="389"/>
    </location>
</feature>
<keyword evidence="1" id="KW-0863">Zinc-finger</keyword>
<feature type="chain" id="PRO_5007295824" description="RING-type domain-containing protein" evidence="4">
    <location>
        <begin position="49"/>
        <end position="446"/>
    </location>
</feature>
<keyword evidence="7" id="KW-1185">Reference proteome</keyword>
<dbReference type="Proteomes" id="UP000070544">
    <property type="component" value="Unassembled WGS sequence"/>
</dbReference>
<dbReference type="PROSITE" id="PS50089">
    <property type="entry name" value="ZF_RING_2"/>
    <property type="match status" value="1"/>
</dbReference>
<evidence type="ECO:0000256" key="3">
    <source>
        <dbReference type="SAM" id="Phobius"/>
    </source>
</evidence>
<evidence type="ECO:0000256" key="1">
    <source>
        <dbReference type="PROSITE-ProRule" id="PRU00175"/>
    </source>
</evidence>
<evidence type="ECO:0000313" key="7">
    <source>
        <dbReference type="Proteomes" id="UP000070544"/>
    </source>
</evidence>
<evidence type="ECO:0000256" key="4">
    <source>
        <dbReference type="SAM" id="SignalP"/>
    </source>
</evidence>
<feature type="region of interest" description="Disordered" evidence="2">
    <location>
        <begin position="1"/>
        <end position="20"/>
    </location>
</feature>
<accession>A0A139A0E4</accession>
<proteinExistence type="predicted"/>
<evidence type="ECO:0000256" key="2">
    <source>
        <dbReference type="SAM" id="MobiDB-lite"/>
    </source>
</evidence>
<dbReference type="OrthoDB" id="8062037at2759"/>
<evidence type="ECO:0000313" key="6">
    <source>
        <dbReference type="EMBL" id="KXS10240.1"/>
    </source>
</evidence>
<keyword evidence="3" id="KW-1133">Transmembrane helix</keyword>
<dbReference type="GO" id="GO:0006511">
    <property type="term" value="P:ubiquitin-dependent protein catabolic process"/>
    <property type="evidence" value="ECO:0007669"/>
    <property type="project" value="TreeGrafter"/>
</dbReference>
<dbReference type="AlphaFoldDB" id="A0A139A0E4"/>
<sequence length="446" mass="47157">MLLHRPALLPLPSPSSRSRPANPSARPFLLLLLPTVAFLLPLPPRALAAPTPASMAVPLALIDALDGSYDSSTVSASATSTSTPAAPSHFPYQYTTGTAPDPSPQERFFFLLAMGIFIAAIASGIITMFVVTVRRWLRARAILAPLRLQNPELYSRLIWSGTLSRTGTHATDPWSNIPGAAAAARAQVPMDRYHGATVDPSSLARMAAGRVTISTTGGTMPGASTLHRVPFFSLPAFSFLSKASPIPTAPRIPTTTKQSSHISVLTTLSTSTPLCPICLDTLRTPGAILRTLPCMHVFHAQCVDAWLVGWRGVCPVCRRDLTKDDVDVDGGEIARSGTGRSGNVSGGAAASFSRVASWFLRRGAHVSRTAHVQPSEMMQTNGSDATTHPPSVDDIVVDIDAEMQSGEAADGTESAPLASTNNDDDQFPPQAPPADRSSPPSYSLQP</sequence>